<name>A0A4U5NVP2_STECR</name>
<accession>A0A4U5NVP2</accession>
<gene>
    <name evidence="1" type="ORF">L596_011751</name>
</gene>
<comment type="caution">
    <text evidence="1">The sequence shown here is derived from an EMBL/GenBank/DDBJ whole genome shotgun (WGS) entry which is preliminary data.</text>
</comment>
<sequence>MVLSSDAMDSIFFEINPLQEDFEQCAKLAYETENWKATKHDYAYLRKAFPGNFIMHVAKRKGMKNLC</sequence>
<protein>
    <submittedName>
        <fullName evidence="1">Uncharacterized protein</fullName>
    </submittedName>
</protein>
<dbReference type="AlphaFoldDB" id="A0A4U5NVP2"/>
<evidence type="ECO:0000313" key="2">
    <source>
        <dbReference type="Proteomes" id="UP000298663"/>
    </source>
</evidence>
<evidence type="ECO:0000313" key="1">
    <source>
        <dbReference type="EMBL" id="TKR87340.1"/>
    </source>
</evidence>
<dbReference type="EMBL" id="AZBU02000003">
    <property type="protein sequence ID" value="TKR87340.1"/>
    <property type="molecule type" value="Genomic_DNA"/>
</dbReference>
<reference evidence="1 2" key="2">
    <citation type="journal article" date="2019" name="G3 (Bethesda)">
        <title>Hybrid Assembly of the Genome of the Entomopathogenic Nematode Steinernema carpocapsae Identifies the X-Chromosome.</title>
        <authorList>
            <person name="Serra L."/>
            <person name="Macchietto M."/>
            <person name="Macias-Munoz A."/>
            <person name="McGill C.J."/>
            <person name="Rodriguez I.M."/>
            <person name="Rodriguez B."/>
            <person name="Murad R."/>
            <person name="Mortazavi A."/>
        </authorList>
    </citation>
    <scope>NUCLEOTIDE SEQUENCE [LARGE SCALE GENOMIC DNA]</scope>
    <source>
        <strain evidence="1 2">ALL</strain>
    </source>
</reference>
<organism evidence="1 2">
    <name type="scientific">Steinernema carpocapsae</name>
    <name type="common">Entomopathogenic nematode</name>
    <dbReference type="NCBI Taxonomy" id="34508"/>
    <lineage>
        <taxon>Eukaryota</taxon>
        <taxon>Metazoa</taxon>
        <taxon>Ecdysozoa</taxon>
        <taxon>Nematoda</taxon>
        <taxon>Chromadorea</taxon>
        <taxon>Rhabditida</taxon>
        <taxon>Tylenchina</taxon>
        <taxon>Panagrolaimomorpha</taxon>
        <taxon>Strongyloidoidea</taxon>
        <taxon>Steinernematidae</taxon>
        <taxon>Steinernema</taxon>
    </lineage>
</organism>
<reference evidence="1 2" key="1">
    <citation type="journal article" date="2015" name="Genome Biol.">
        <title>Comparative genomics of Steinernema reveals deeply conserved gene regulatory networks.</title>
        <authorList>
            <person name="Dillman A.R."/>
            <person name="Macchietto M."/>
            <person name="Porter C.F."/>
            <person name="Rogers A."/>
            <person name="Williams B."/>
            <person name="Antoshechkin I."/>
            <person name="Lee M.M."/>
            <person name="Goodwin Z."/>
            <person name="Lu X."/>
            <person name="Lewis E.E."/>
            <person name="Goodrich-Blair H."/>
            <person name="Stock S.P."/>
            <person name="Adams B.J."/>
            <person name="Sternberg P.W."/>
            <person name="Mortazavi A."/>
        </authorList>
    </citation>
    <scope>NUCLEOTIDE SEQUENCE [LARGE SCALE GENOMIC DNA]</scope>
    <source>
        <strain evidence="1 2">ALL</strain>
    </source>
</reference>
<dbReference type="Proteomes" id="UP000298663">
    <property type="component" value="Unassembled WGS sequence"/>
</dbReference>
<proteinExistence type="predicted"/>
<keyword evidence="2" id="KW-1185">Reference proteome</keyword>